<accession>A0A7C8HE85</accession>
<dbReference type="RefSeq" id="WP_158740504.1">
    <property type="nucleotide sequence ID" value="NZ_WSLF01000007.1"/>
</dbReference>
<comment type="caution">
    <text evidence="1">The sequence shown here is derived from an EMBL/GenBank/DDBJ whole genome shotgun (WGS) entry which is preliminary data.</text>
</comment>
<proteinExistence type="predicted"/>
<dbReference type="EMBL" id="WSLF01000007">
    <property type="protein sequence ID" value="KAE9633729.1"/>
    <property type="molecule type" value="Genomic_DNA"/>
</dbReference>
<organism evidence="1 2">
    <name type="scientific">Defluviitalea raffinosedens</name>
    <dbReference type="NCBI Taxonomy" id="1450156"/>
    <lineage>
        <taxon>Bacteria</taxon>
        <taxon>Bacillati</taxon>
        <taxon>Bacillota</taxon>
        <taxon>Clostridia</taxon>
        <taxon>Lachnospirales</taxon>
        <taxon>Defluviitaleaceae</taxon>
        <taxon>Defluviitalea</taxon>
    </lineage>
</organism>
<gene>
    <name evidence="1" type="ORF">GND95_08735</name>
</gene>
<name>A0A7C8HE85_9FIRM</name>
<dbReference type="AlphaFoldDB" id="A0A7C8HE85"/>
<reference evidence="1 2" key="1">
    <citation type="submission" date="2019-12" db="EMBL/GenBank/DDBJ databases">
        <title>Defluviitalea raffinosedens, isolated from a biogas fermenter, genome sequencing and characterization.</title>
        <authorList>
            <person name="Rettenmaier R."/>
            <person name="Schneider M."/>
            <person name="Neuhaus K."/>
            <person name="Liebl W."/>
            <person name="Zverlov V."/>
        </authorList>
    </citation>
    <scope>NUCLEOTIDE SEQUENCE [LARGE SCALE GENOMIC DNA]</scope>
    <source>
        <strain evidence="1 2">249c-K6</strain>
    </source>
</reference>
<keyword evidence="2" id="KW-1185">Reference proteome</keyword>
<sequence>MKITKELEQIIDVSIQKAVKKTAAEILKAGEEINKNDSPKKDYFKMTEFLLYNYPALKEQIASIDEYISTVSKERSRSIIYWTNGGAGQEDIEDKIKSRLDSFERTQADVLWIEQALNKIKDREEYFIIEKRYLKRKEDGSLYTYEEITDMYCEHVGKEISERTVRRYKTKLIHELSVLLFGSDVLGV</sequence>
<dbReference type="Proteomes" id="UP000483018">
    <property type="component" value="Unassembled WGS sequence"/>
</dbReference>
<protein>
    <recommendedName>
        <fullName evidence="3">DUF1492 domain-containing protein</fullName>
    </recommendedName>
</protein>
<evidence type="ECO:0000313" key="2">
    <source>
        <dbReference type="Proteomes" id="UP000483018"/>
    </source>
</evidence>
<evidence type="ECO:0008006" key="3">
    <source>
        <dbReference type="Google" id="ProtNLM"/>
    </source>
</evidence>
<evidence type="ECO:0000313" key="1">
    <source>
        <dbReference type="EMBL" id="KAE9633729.1"/>
    </source>
</evidence>